<keyword evidence="4" id="KW-1185">Reference proteome</keyword>
<reference evidence="3 4" key="1">
    <citation type="submission" date="2015-04" db="EMBL/GenBank/DDBJ databases">
        <title>Complete genome sequence of Schizopora paradoxa KUC8140, a cosmopolitan wood degrader in East Asia.</title>
        <authorList>
            <consortium name="DOE Joint Genome Institute"/>
            <person name="Min B."/>
            <person name="Park H."/>
            <person name="Jang Y."/>
            <person name="Kim J.-J."/>
            <person name="Kim K.H."/>
            <person name="Pangilinan J."/>
            <person name="Lipzen A."/>
            <person name="Riley R."/>
            <person name="Grigoriev I.V."/>
            <person name="Spatafora J.W."/>
            <person name="Choi I.-G."/>
        </authorList>
    </citation>
    <scope>NUCLEOTIDE SEQUENCE [LARGE SCALE GENOMIC DNA]</scope>
    <source>
        <strain evidence="3 4">KUC8140</strain>
    </source>
</reference>
<proteinExistence type="predicted"/>
<feature type="transmembrane region" description="Helical" evidence="1">
    <location>
        <begin position="127"/>
        <end position="148"/>
    </location>
</feature>
<feature type="domain" description="DUF6533" evidence="2">
    <location>
        <begin position="27"/>
        <end position="71"/>
    </location>
</feature>
<dbReference type="Pfam" id="PF20151">
    <property type="entry name" value="DUF6533"/>
    <property type="match status" value="1"/>
</dbReference>
<dbReference type="OrthoDB" id="2686513at2759"/>
<dbReference type="InterPro" id="IPR045340">
    <property type="entry name" value="DUF6533"/>
</dbReference>
<feature type="transmembrane region" description="Helical" evidence="1">
    <location>
        <begin position="229"/>
        <end position="249"/>
    </location>
</feature>
<feature type="transmembrane region" description="Helical" evidence="1">
    <location>
        <begin position="95"/>
        <end position="120"/>
    </location>
</feature>
<protein>
    <recommendedName>
        <fullName evidence="2">DUF6533 domain-containing protein</fullName>
    </recommendedName>
</protein>
<sequence>MASMQIPTAELALILQEAARQGTGTKYGFVASLTLLIYDHITTLAEEIELIWNRKFSLVTALFFVNRYYAVVVVSIIISSSIFTEFTPEVCKRMLLFQPLAGGIPLTFFPDFVVALRVYALYERNKLLAVIMACYLGAEFGVALWEYLTPSMFTVTLPGPEDVTNSIGLHSCIAQSSLKLSNLQASTFQFMQTIFDTSVLILVLYKTIKESLGPKSARGIRTIIATHGILYYFVVFGVNIAWAIMVLTATTGLKYTMAGPTIALAPLAANKLTLSLRSFAMDEKKPSHGAYPAPKGSDVLGARPSKLKRRASWIGTSTFEVTGGPAVELDTLKMYDEGSFGSTTYNTRDF</sequence>
<evidence type="ECO:0000256" key="1">
    <source>
        <dbReference type="SAM" id="Phobius"/>
    </source>
</evidence>
<gene>
    <name evidence="3" type="ORF">SCHPADRAFT_904396</name>
</gene>
<dbReference type="InParanoid" id="A0A0H2S8K5"/>
<dbReference type="EMBL" id="KQ085963">
    <property type="protein sequence ID" value="KLO13211.1"/>
    <property type="molecule type" value="Genomic_DNA"/>
</dbReference>
<organism evidence="3 4">
    <name type="scientific">Schizopora paradoxa</name>
    <dbReference type="NCBI Taxonomy" id="27342"/>
    <lineage>
        <taxon>Eukaryota</taxon>
        <taxon>Fungi</taxon>
        <taxon>Dikarya</taxon>
        <taxon>Basidiomycota</taxon>
        <taxon>Agaricomycotina</taxon>
        <taxon>Agaricomycetes</taxon>
        <taxon>Hymenochaetales</taxon>
        <taxon>Schizoporaceae</taxon>
        <taxon>Schizopora</taxon>
    </lineage>
</organism>
<feature type="transmembrane region" description="Helical" evidence="1">
    <location>
        <begin position="58"/>
        <end position="83"/>
    </location>
</feature>
<name>A0A0H2S8K5_9AGAM</name>
<keyword evidence="1" id="KW-0472">Membrane</keyword>
<accession>A0A0H2S8K5</accession>
<dbReference type="STRING" id="27342.A0A0H2S8K5"/>
<keyword evidence="1" id="KW-1133">Transmembrane helix</keyword>
<dbReference type="Proteomes" id="UP000053477">
    <property type="component" value="Unassembled WGS sequence"/>
</dbReference>
<dbReference type="AlphaFoldDB" id="A0A0H2S8K5"/>
<keyword evidence="1" id="KW-0812">Transmembrane</keyword>
<feature type="transmembrane region" description="Helical" evidence="1">
    <location>
        <begin position="188"/>
        <end position="208"/>
    </location>
</feature>
<evidence type="ECO:0000313" key="4">
    <source>
        <dbReference type="Proteomes" id="UP000053477"/>
    </source>
</evidence>
<evidence type="ECO:0000313" key="3">
    <source>
        <dbReference type="EMBL" id="KLO13211.1"/>
    </source>
</evidence>
<evidence type="ECO:0000259" key="2">
    <source>
        <dbReference type="Pfam" id="PF20151"/>
    </source>
</evidence>